<sequence length="98" mass="10563">MGVAAQINGKEQPNQLYVHGSVLVYSAIDEVAVLEAVPQGINPKILLLDVSVKRAAGPMKGTCRPFLFTKDVEGHQYDQVTVRFEDGTTSTTVVSFLG</sequence>
<dbReference type="RefSeq" id="WP_116343035.1">
    <property type="nucleotide sequence ID" value="NZ_OFSP01000078.1"/>
</dbReference>
<comment type="caution">
    <text evidence="1">The sequence shown here is derived from an EMBL/GenBank/DDBJ whole genome shotgun (WGS) entry which is preliminary data.</text>
</comment>
<reference evidence="2" key="1">
    <citation type="submission" date="2018-01" db="EMBL/GenBank/DDBJ databases">
        <authorList>
            <person name="Gaut B.S."/>
            <person name="Morton B.R."/>
            <person name="Clegg M.T."/>
            <person name="Duvall M.R."/>
        </authorList>
    </citation>
    <scope>NUCLEOTIDE SEQUENCE [LARGE SCALE GENOMIC DNA]</scope>
</reference>
<evidence type="ECO:0000313" key="2">
    <source>
        <dbReference type="Proteomes" id="UP000256297"/>
    </source>
</evidence>
<dbReference type="EMBL" id="OFSP01000078">
    <property type="protein sequence ID" value="SOY77726.1"/>
    <property type="molecule type" value="Genomic_DNA"/>
</dbReference>
<organism evidence="1 2">
    <name type="scientific">Cupriavidus taiwanensis</name>
    <dbReference type="NCBI Taxonomy" id="164546"/>
    <lineage>
        <taxon>Bacteria</taxon>
        <taxon>Pseudomonadati</taxon>
        <taxon>Pseudomonadota</taxon>
        <taxon>Betaproteobacteria</taxon>
        <taxon>Burkholderiales</taxon>
        <taxon>Burkholderiaceae</taxon>
        <taxon>Cupriavidus</taxon>
    </lineage>
</organism>
<evidence type="ECO:0000313" key="1">
    <source>
        <dbReference type="EMBL" id="SOY77726.1"/>
    </source>
</evidence>
<protein>
    <submittedName>
        <fullName evidence="1">Uncharacterized protein</fullName>
    </submittedName>
</protein>
<proteinExistence type="predicted"/>
<dbReference type="Proteomes" id="UP000256297">
    <property type="component" value="Unassembled WGS sequence"/>
</dbReference>
<dbReference type="AlphaFoldDB" id="A0A375CQN8"/>
<accession>A0A375CQN8</accession>
<gene>
    <name evidence="1" type="ORF">CBM2589_U10228</name>
</gene>
<name>A0A375CQN8_9BURK</name>